<sequence length="109" mass="12205">MEGIRRKPYNLLNGGSLTYSHEHTADLSNMVVIMTANIGAENLMALVNMDASPRHSKKARIGSEGDEVSPAFARQRELILQQLRPTFRPELPNRPDNIVVFSPLDDQSF</sequence>
<dbReference type="PANTHER" id="PTHR11638:SF18">
    <property type="entry name" value="HEAT SHOCK PROTEIN 104"/>
    <property type="match status" value="1"/>
</dbReference>
<dbReference type="PANTHER" id="PTHR11638">
    <property type="entry name" value="ATP-DEPENDENT CLP PROTEASE"/>
    <property type="match status" value="1"/>
</dbReference>
<dbReference type="EMBL" id="FR824243">
    <property type="protein sequence ID" value="CCA23549.1"/>
    <property type="molecule type" value="Genomic_DNA"/>
</dbReference>
<dbReference type="GO" id="GO:0005524">
    <property type="term" value="F:ATP binding"/>
    <property type="evidence" value="ECO:0007669"/>
    <property type="project" value="UniProtKB-KW"/>
</dbReference>
<dbReference type="GO" id="GO:0016887">
    <property type="term" value="F:ATP hydrolysis activity"/>
    <property type="evidence" value="ECO:0007669"/>
    <property type="project" value="InterPro"/>
</dbReference>
<evidence type="ECO:0000256" key="1">
    <source>
        <dbReference type="ARBA" id="ARBA00022741"/>
    </source>
</evidence>
<dbReference type="GO" id="GO:0005737">
    <property type="term" value="C:cytoplasm"/>
    <property type="evidence" value="ECO:0007669"/>
    <property type="project" value="TreeGrafter"/>
</dbReference>
<reference evidence="4" key="1">
    <citation type="journal article" date="2011" name="PLoS Biol.">
        <title>Gene gain and loss during evolution of obligate parasitism in the white rust pathogen of Arabidopsis thaliana.</title>
        <authorList>
            <person name="Kemen E."/>
            <person name="Gardiner A."/>
            <person name="Schultz-Larsen T."/>
            <person name="Kemen A.C."/>
            <person name="Balmuth A.L."/>
            <person name="Robert-Seilaniantz A."/>
            <person name="Bailey K."/>
            <person name="Holub E."/>
            <person name="Studholme D.J."/>
            <person name="Maclean D."/>
            <person name="Jones J.D."/>
        </authorList>
    </citation>
    <scope>NUCLEOTIDE SEQUENCE</scope>
</reference>
<proteinExistence type="predicted"/>
<dbReference type="InterPro" id="IPR050130">
    <property type="entry name" value="ClpA_ClpB"/>
</dbReference>
<keyword evidence="1" id="KW-0547">Nucleotide-binding</keyword>
<dbReference type="InterPro" id="IPR003959">
    <property type="entry name" value="ATPase_AAA_core"/>
</dbReference>
<evidence type="ECO:0000313" key="4">
    <source>
        <dbReference type="EMBL" id="CCA23549.1"/>
    </source>
</evidence>
<keyword evidence="4" id="KW-0346">Stress response</keyword>
<gene>
    <name evidence="4" type="primary">AlNc14C198G8611</name>
    <name evidence="4" type="ORF">ALNC14_096930</name>
</gene>
<name>F0WQE1_9STRA</name>
<accession>F0WQE1</accession>
<dbReference type="InterPro" id="IPR027417">
    <property type="entry name" value="P-loop_NTPase"/>
</dbReference>
<evidence type="ECO:0000256" key="2">
    <source>
        <dbReference type="ARBA" id="ARBA00022840"/>
    </source>
</evidence>
<dbReference type="AlphaFoldDB" id="F0WQE1"/>
<evidence type="ECO:0000259" key="3">
    <source>
        <dbReference type="Pfam" id="PF07724"/>
    </source>
</evidence>
<dbReference type="Gene3D" id="3.40.50.300">
    <property type="entry name" value="P-loop containing nucleotide triphosphate hydrolases"/>
    <property type="match status" value="1"/>
</dbReference>
<organism evidence="4">
    <name type="scientific">Albugo laibachii Nc14</name>
    <dbReference type="NCBI Taxonomy" id="890382"/>
    <lineage>
        <taxon>Eukaryota</taxon>
        <taxon>Sar</taxon>
        <taxon>Stramenopiles</taxon>
        <taxon>Oomycota</taxon>
        <taxon>Peronosporomycetes</taxon>
        <taxon>Albuginales</taxon>
        <taxon>Albuginaceae</taxon>
        <taxon>Albugo</taxon>
    </lineage>
</organism>
<dbReference type="GO" id="GO:0034605">
    <property type="term" value="P:cellular response to heat"/>
    <property type="evidence" value="ECO:0007669"/>
    <property type="project" value="TreeGrafter"/>
</dbReference>
<feature type="domain" description="ATPase AAA-type core" evidence="3">
    <location>
        <begin position="8"/>
        <end position="96"/>
    </location>
</feature>
<dbReference type="Pfam" id="PF07724">
    <property type="entry name" value="AAA_2"/>
    <property type="match status" value="1"/>
</dbReference>
<keyword evidence="2" id="KW-0067">ATP-binding</keyword>
<dbReference type="HOGENOM" id="CLU_2188884_0_0_1"/>
<protein>
    <submittedName>
        <fullName evidence="4">Heat shock protein 101 putative</fullName>
    </submittedName>
</protein>
<reference evidence="4" key="2">
    <citation type="submission" date="2011-02" db="EMBL/GenBank/DDBJ databases">
        <authorList>
            <person name="MacLean D."/>
        </authorList>
    </citation>
    <scope>NUCLEOTIDE SEQUENCE</scope>
</reference>